<evidence type="ECO:0008006" key="4">
    <source>
        <dbReference type="Google" id="ProtNLM"/>
    </source>
</evidence>
<dbReference type="InterPro" id="IPR012902">
    <property type="entry name" value="N_methyl_site"/>
</dbReference>
<sequence length="221" mass="24013">MKKLIVCKSGQKSTKSRVIDSSKQCLITKHYTYQYSSQENPGFSLVEVIAVVLMVGILATIAIPSWNAFINRQRVGKANEAVLTVLQKARQEAKNKKLKYSVSFRNSNNLPELAFHPDSETPDFSKDKTFSDLGLKTGQISIGSNLNNPNQGTSSVSLITTTVKKITFDNNGTLPVDATVPIKIVVASSSSNITQTNGLKRCVIIETLLGGMRSAKDSACN</sequence>
<dbReference type="EMBL" id="AP018174">
    <property type="protein sequence ID" value="BAY18426.1"/>
    <property type="molecule type" value="Genomic_DNA"/>
</dbReference>
<dbReference type="AlphaFoldDB" id="A0A1Z4GM55"/>
<reference evidence="2 3" key="1">
    <citation type="submission" date="2017-06" db="EMBL/GenBank/DDBJ databases">
        <title>Genome sequencing of cyanobaciteial culture collection at National Institute for Environmental Studies (NIES).</title>
        <authorList>
            <person name="Hirose Y."/>
            <person name="Shimura Y."/>
            <person name="Fujisawa T."/>
            <person name="Nakamura Y."/>
            <person name="Kawachi M."/>
        </authorList>
    </citation>
    <scope>NUCLEOTIDE SEQUENCE [LARGE SCALE GENOMIC DNA]</scope>
    <source>
        <strain evidence="2 3">NIES-21</strain>
    </source>
</reference>
<keyword evidence="3" id="KW-1185">Reference proteome</keyword>
<evidence type="ECO:0000256" key="1">
    <source>
        <dbReference type="SAM" id="Phobius"/>
    </source>
</evidence>
<gene>
    <name evidence="2" type="ORF">NIES21_42730</name>
</gene>
<dbReference type="InterPro" id="IPR045584">
    <property type="entry name" value="Pilin-like"/>
</dbReference>
<keyword evidence="1" id="KW-0472">Membrane</keyword>
<dbReference type="Proteomes" id="UP000218287">
    <property type="component" value="Chromosome"/>
</dbReference>
<dbReference type="Gene3D" id="3.30.700.10">
    <property type="entry name" value="Glycoprotein, Type 4 Pilin"/>
    <property type="match status" value="1"/>
</dbReference>
<feature type="transmembrane region" description="Helical" evidence="1">
    <location>
        <begin position="48"/>
        <end position="69"/>
    </location>
</feature>
<evidence type="ECO:0000313" key="2">
    <source>
        <dbReference type="EMBL" id="BAY18426.1"/>
    </source>
</evidence>
<protein>
    <recommendedName>
        <fullName evidence="4">PilA protein</fullName>
    </recommendedName>
</protein>
<evidence type="ECO:0000313" key="3">
    <source>
        <dbReference type="Proteomes" id="UP000218287"/>
    </source>
</evidence>
<dbReference type="OrthoDB" id="465504at2"/>
<organism evidence="2 3">
    <name type="scientific">Anabaenopsis circularis NIES-21</name>
    <dbReference type="NCBI Taxonomy" id="1085406"/>
    <lineage>
        <taxon>Bacteria</taxon>
        <taxon>Bacillati</taxon>
        <taxon>Cyanobacteriota</taxon>
        <taxon>Cyanophyceae</taxon>
        <taxon>Nostocales</taxon>
        <taxon>Nodulariaceae</taxon>
        <taxon>Anabaenopsis</taxon>
    </lineage>
</organism>
<proteinExistence type="predicted"/>
<name>A0A1Z4GM55_9CYAN</name>
<dbReference type="NCBIfam" id="TIGR02532">
    <property type="entry name" value="IV_pilin_GFxxxE"/>
    <property type="match status" value="1"/>
</dbReference>
<keyword evidence="1" id="KW-1133">Transmembrane helix</keyword>
<accession>A0A1Z4GM55</accession>
<keyword evidence="1" id="KW-0812">Transmembrane</keyword>
<dbReference type="SUPFAM" id="SSF54523">
    <property type="entry name" value="Pili subunits"/>
    <property type="match status" value="1"/>
</dbReference>